<evidence type="ECO:0000313" key="3">
    <source>
        <dbReference type="Proteomes" id="UP000309186"/>
    </source>
</evidence>
<feature type="transmembrane region" description="Helical" evidence="1">
    <location>
        <begin position="6"/>
        <end position="23"/>
    </location>
</feature>
<protein>
    <submittedName>
        <fullName evidence="2">Uncharacterized protein</fullName>
    </submittedName>
</protein>
<keyword evidence="1" id="KW-1133">Transmembrane helix</keyword>
<dbReference type="AlphaFoldDB" id="A0A5R9PWX7"/>
<keyword evidence="1" id="KW-0812">Transmembrane</keyword>
<reference evidence="2 3" key="1">
    <citation type="submission" date="2018-01" db="EMBL/GenBank/DDBJ databases">
        <title>Co-occurrence of chitin degradation, pigmentation and bioactivity in marine Pseudoalteromonas.</title>
        <authorList>
            <person name="Paulsen S."/>
            <person name="Gram L."/>
            <person name="Machado H."/>
        </authorList>
    </citation>
    <scope>NUCLEOTIDE SEQUENCE [LARGE SCALE GENOMIC DNA]</scope>
    <source>
        <strain evidence="2 3">S3663</strain>
    </source>
</reference>
<proteinExistence type="predicted"/>
<name>A0A5R9PWX7_9GAMM</name>
<organism evidence="2 3">
    <name type="scientific">Pseudoalteromonas phenolica</name>
    <dbReference type="NCBI Taxonomy" id="161398"/>
    <lineage>
        <taxon>Bacteria</taxon>
        <taxon>Pseudomonadati</taxon>
        <taxon>Pseudomonadota</taxon>
        <taxon>Gammaproteobacteria</taxon>
        <taxon>Alteromonadales</taxon>
        <taxon>Pseudoalteromonadaceae</taxon>
        <taxon>Pseudoalteromonas</taxon>
    </lineage>
</organism>
<dbReference type="Proteomes" id="UP000309186">
    <property type="component" value="Unassembled WGS sequence"/>
</dbReference>
<comment type="caution">
    <text evidence="2">The sequence shown here is derived from an EMBL/GenBank/DDBJ whole genome shotgun (WGS) entry which is preliminary data.</text>
</comment>
<accession>A0A5R9PWX7</accession>
<gene>
    <name evidence="2" type="ORF">C1E24_20600</name>
</gene>
<feature type="transmembrane region" description="Helical" evidence="1">
    <location>
        <begin position="89"/>
        <end position="108"/>
    </location>
</feature>
<evidence type="ECO:0000256" key="1">
    <source>
        <dbReference type="SAM" id="Phobius"/>
    </source>
</evidence>
<evidence type="ECO:0000313" key="2">
    <source>
        <dbReference type="EMBL" id="TLX45124.1"/>
    </source>
</evidence>
<keyword evidence="1" id="KW-0472">Membrane</keyword>
<sequence>MFQFLLFILSLSLVIYWPIRLFITRRKLVKYISNTHPKLYGQLEIEIGAARGESMEVDGNQFHKWLLDSSYEQLDDDKLSYLASNFKAIRIKSICLVFIGFVMLLISVNL</sequence>
<dbReference type="EMBL" id="PPSW01000058">
    <property type="protein sequence ID" value="TLX45124.1"/>
    <property type="molecule type" value="Genomic_DNA"/>
</dbReference>